<sequence length="162" mass="17843">MRFTKCIRAFGMFAVVACSSSVFAKEAIKLDCPAGTVQSSSANGKTADIVACVKTNDKTFRPHGATVYLYPNGTKQAEGLSEDGFRTGLWTFYNEQGRKTGSATFKRSNFHGEVVELHENGKPKKVDQYVEGLREGTAKEFSVDGTLVKQTEYRNNRQVAVK</sequence>
<dbReference type="EMBL" id="MPIN01000006">
    <property type="protein sequence ID" value="OJH38272.1"/>
    <property type="molecule type" value="Genomic_DNA"/>
</dbReference>
<proteinExistence type="predicted"/>
<accession>A0A1L9B7P5</accession>
<evidence type="ECO:0000313" key="3">
    <source>
        <dbReference type="Proteomes" id="UP000182229"/>
    </source>
</evidence>
<comment type="caution">
    <text evidence="2">The sequence shown here is derived from an EMBL/GenBank/DDBJ whole genome shotgun (WGS) entry which is preliminary data.</text>
</comment>
<reference evidence="3" key="1">
    <citation type="submission" date="2016-11" db="EMBL/GenBank/DDBJ databases">
        <authorList>
            <person name="Shukria A."/>
            <person name="Stevens D.C."/>
        </authorList>
    </citation>
    <scope>NUCLEOTIDE SEQUENCE [LARGE SCALE GENOMIC DNA]</scope>
    <source>
        <strain evidence="3">Cbfe23</strain>
    </source>
</reference>
<evidence type="ECO:0000313" key="2">
    <source>
        <dbReference type="EMBL" id="OJH38272.1"/>
    </source>
</evidence>
<dbReference type="SUPFAM" id="SSF82185">
    <property type="entry name" value="Histone H3 K4-specific methyltransferase SET7/9 N-terminal domain"/>
    <property type="match status" value="1"/>
</dbReference>
<feature type="chain" id="PRO_5013018913" description="Toxin-antitoxin system YwqK family antitoxin" evidence="1">
    <location>
        <begin position="25"/>
        <end position="162"/>
    </location>
</feature>
<reference evidence="2 3" key="2">
    <citation type="submission" date="2016-12" db="EMBL/GenBank/DDBJ databases">
        <title>Draft Genome Sequence of Cystobacter ferrugineus Strain Cbfe23.</title>
        <authorList>
            <person name="Akbar S."/>
            <person name="Dowd S.E."/>
            <person name="Stevens D.C."/>
        </authorList>
    </citation>
    <scope>NUCLEOTIDE SEQUENCE [LARGE SCALE GENOMIC DNA]</scope>
    <source>
        <strain evidence="2 3">Cbfe23</strain>
    </source>
</reference>
<dbReference type="Pfam" id="PF07661">
    <property type="entry name" value="MORN_2"/>
    <property type="match status" value="1"/>
</dbReference>
<keyword evidence="3" id="KW-1185">Reference proteome</keyword>
<protein>
    <recommendedName>
        <fullName evidence="4">Toxin-antitoxin system YwqK family antitoxin</fullName>
    </recommendedName>
</protein>
<dbReference type="InterPro" id="IPR011652">
    <property type="entry name" value="MORN_2"/>
</dbReference>
<gene>
    <name evidence="2" type="ORF">BON30_24345</name>
</gene>
<keyword evidence="1" id="KW-0732">Signal</keyword>
<organism evidence="2 3">
    <name type="scientific">Cystobacter ferrugineus</name>
    <dbReference type="NCBI Taxonomy" id="83449"/>
    <lineage>
        <taxon>Bacteria</taxon>
        <taxon>Pseudomonadati</taxon>
        <taxon>Myxococcota</taxon>
        <taxon>Myxococcia</taxon>
        <taxon>Myxococcales</taxon>
        <taxon>Cystobacterineae</taxon>
        <taxon>Archangiaceae</taxon>
        <taxon>Cystobacter</taxon>
    </lineage>
</organism>
<dbReference type="Gene3D" id="3.90.930.1">
    <property type="match status" value="1"/>
</dbReference>
<dbReference type="OrthoDB" id="5523185at2"/>
<feature type="signal peptide" evidence="1">
    <location>
        <begin position="1"/>
        <end position="24"/>
    </location>
</feature>
<evidence type="ECO:0000256" key="1">
    <source>
        <dbReference type="SAM" id="SignalP"/>
    </source>
</evidence>
<name>A0A1L9B7P5_9BACT</name>
<dbReference type="Proteomes" id="UP000182229">
    <property type="component" value="Unassembled WGS sequence"/>
</dbReference>
<evidence type="ECO:0008006" key="4">
    <source>
        <dbReference type="Google" id="ProtNLM"/>
    </source>
</evidence>
<dbReference type="RefSeq" id="WP_071900778.1">
    <property type="nucleotide sequence ID" value="NZ_MPIN01000006.1"/>
</dbReference>
<dbReference type="AlphaFoldDB" id="A0A1L9B7P5"/>
<dbReference type="STRING" id="83449.BON30_24345"/>